<proteinExistence type="predicted"/>
<protein>
    <submittedName>
        <fullName evidence="4">HlyD family secretion protein</fullName>
    </submittedName>
</protein>
<keyword evidence="2" id="KW-0812">Transmembrane</keyword>
<organism evidence="4 5">
    <name type="scientific">Delftia lacustris</name>
    <dbReference type="NCBI Taxonomy" id="558537"/>
    <lineage>
        <taxon>Bacteria</taxon>
        <taxon>Pseudomonadati</taxon>
        <taxon>Pseudomonadota</taxon>
        <taxon>Betaproteobacteria</taxon>
        <taxon>Burkholderiales</taxon>
        <taxon>Comamonadaceae</taxon>
        <taxon>Delftia</taxon>
    </lineage>
</organism>
<feature type="transmembrane region" description="Helical" evidence="2">
    <location>
        <begin position="29"/>
        <end position="47"/>
    </location>
</feature>
<evidence type="ECO:0000259" key="3">
    <source>
        <dbReference type="Pfam" id="PF25917"/>
    </source>
</evidence>
<dbReference type="PANTHER" id="PTHR30438:SF1">
    <property type="entry name" value="36 KDA ANTIGEN"/>
    <property type="match status" value="1"/>
</dbReference>
<feature type="domain" description="Multidrug resistance protein MdtA-like barrel-sandwich hybrid" evidence="3">
    <location>
        <begin position="65"/>
        <end position="257"/>
    </location>
</feature>
<dbReference type="GeneID" id="94691545"/>
<dbReference type="Proteomes" id="UP000183417">
    <property type="component" value="Unassembled WGS sequence"/>
</dbReference>
<dbReference type="Gene3D" id="1.10.287.470">
    <property type="entry name" value="Helix hairpin bin"/>
    <property type="match status" value="1"/>
</dbReference>
<reference evidence="4 5" key="1">
    <citation type="submission" date="2016-10" db="EMBL/GenBank/DDBJ databases">
        <authorList>
            <person name="de Groot N.N."/>
        </authorList>
    </citation>
    <scope>NUCLEOTIDE SEQUENCE [LARGE SCALE GENOMIC DNA]</scope>
    <source>
        <strain evidence="4 5">LMG 24775</strain>
    </source>
</reference>
<dbReference type="InterPro" id="IPR058625">
    <property type="entry name" value="MdtA-like_BSH"/>
</dbReference>
<dbReference type="Gene3D" id="2.40.50.100">
    <property type="match status" value="1"/>
</dbReference>
<keyword evidence="2" id="KW-0472">Membrane</keyword>
<dbReference type="Pfam" id="PF25917">
    <property type="entry name" value="BSH_RND"/>
    <property type="match status" value="1"/>
</dbReference>
<name>A0A1H3TD53_9BURK</name>
<evidence type="ECO:0000256" key="1">
    <source>
        <dbReference type="SAM" id="MobiDB-lite"/>
    </source>
</evidence>
<evidence type="ECO:0000313" key="4">
    <source>
        <dbReference type="EMBL" id="SDZ48040.1"/>
    </source>
</evidence>
<accession>A0A1H3TD53</accession>
<dbReference type="AlphaFoldDB" id="A0A1H3TD53"/>
<feature type="region of interest" description="Disordered" evidence="1">
    <location>
        <begin position="1"/>
        <end position="23"/>
    </location>
</feature>
<dbReference type="EMBL" id="FNPE01000027">
    <property type="protein sequence ID" value="SDZ48040.1"/>
    <property type="molecule type" value="Genomic_DNA"/>
</dbReference>
<dbReference type="Gene3D" id="2.40.30.170">
    <property type="match status" value="1"/>
</dbReference>
<dbReference type="PANTHER" id="PTHR30438">
    <property type="entry name" value="36 KDA ANTIGEN-RELATED"/>
    <property type="match status" value="1"/>
</dbReference>
<dbReference type="SUPFAM" id="SSF111369">
    <property type="entry name" value="HlyD-like secretion proteins"/>
    <property type="match status" value="1"/>
</dbReference>
<evidence type="ECO:0000256" key="2">
    <source>
        <dbReference type="SAM" id="Phobius"/>
    </source>
</evidence>
<evidence type="ECO:0000313" key="5">
    <source>
        <dbReference type="Proteomes" id="UP000183417"/>
    </source>
</evidence>
<sequence>MSTATPDHPRSATEAPGPAPVPPGRRRPWLALAIVLAVLLLVAWGFWRAAQPAPLYFQGQMEARETDIAPKVTARIAKVRVTEGQKIQPGDLLVEMDSPEVRAKLAQAEAARDAAQAQADKAQAGARPQEVQMARLNWQRAQTAADLAQTSLRRVQSLFDQGLVAAQKRDEADANWRASRDQALAARAQYEMAASGARQEDRSAAQAQARQVQGVVAEVEAARAETELRSPVGGEVVQVLARQGELSPQGVAVVTVVDLTDQWVVLNVREDQLARFAQGSRFTGRLPGLDNREAGFEVYYLGVLPDFATWRATRAGQGFDARTFEVRARPQQPIAGARPGMSVVVEGGR</sequence>
<dbReference type="RefSeq" id="WP_074923492.1">
    <property type="nucleotide sequence ID" value="NZ_CP141274.1"/>
</dbReference>
<keyword evidence="2" id="KW-1133">Transmembrane helix</keyword>
<gene>
    <name evidence="4" type="ORF">SAMN05421547_12761</name>
</gene>